<sequence length="236" mass="26400">MKRILPPPLKVFLAHGTQNDTPNFEKTVLLYSPLHCHAIFLWQLAPGLLKSQAAQVASSTMAEGCGNRKHCNEPFPSARCVPQGGVIGVFINWKCNLDLDPSECYPQYAFRRLDLRKDLISSGYNYRFGKYYSRNGSEYRSLVKAFGMRIDVIVHGEAGKFSIIPTIINMVAAMTSVGICSFLCDWILLTFIDKNEIYSDMKFDGITSDPSQELATENTTVSQDSTHTDLSDNVQL</sequence>
<evidence type="ECO:0000256" key="1">
    <source>
        <dbReference type="ARBA" id="ARBA00004651"/>
    </source>
</evidence>
<evidence type="ECO:0000256" key="12">
    <source>
        <dbReference type="ARBA" id="ARBA00023303"/>
    </source>
</evidence>
<dbReference type="PROSITE" id="PS01212">
    <property type="entry name" value="P2X_RECEPTOR"/>
    <property type="match status" value="1"/>
</dbReference>
<evidence type="ECO:0000313" key="16">
    <source>
        <dbReference type="EMBL" id="RXM93466.1"/>
    </source>
</evidence>
<dbReference type="GO" id="GO:0005886">
    <property type="term" value="C:plasma membrane"/>
    <property type="evidence" value="ECO:0007669"/>
    <property type="project" value="UniProtKB-SubCell"/>
</dbReference>
<dbReference type="GO" id="GO:0098794">
    <property type="term" value="C:postsynapse"/>
    <property type="evidence" value="ECO:0007669"/>
    <property type="project" value="GOC"/>
</dbReference>
<evidence type="ECO:0000256" key="10">
    <source>
        <dbReference type="ARBA" id="ARBA00023180"/>
    </source>
</evidence>
<accession>A0A444UZ47</accession>
<evidence type="ECO:0000256" key="13">
    <source>
        <dbReference type="ARBA" id="ARBA00036634"/>
    </source>
</evidence>
<keyword evidence="3" id="KW-0813">Transport</keyword>
<evidence type="ECO:0000256" key="7">
    <source>
        <dbReference type="ARBA" id="ARBA00023065"/>
    </source>
</evidence>
<evidence type="ECO:0000256" key="4">
    <source>
        <dbReference type="ARBA" id="ARBA00022475"/>
    </source>
</evidence>
<keyword evidence="10" id="KW-0325">Glycoprotein</keyword>
<evidence type="ECO:0000313" key="17">
    <source>
        <dbReference type="Proteomes" id="UP000289886"/>
    </source>
</evidence>
<dbReference type="PANTHER" id="PTHR10125">
    <property type="entry name" value="P2X PURINOCEPTOR"/>
    <property type="match status" value="1"/>
</dbReference>
<evidence type="ECO:0000256" key="11">
    <source>
        <dbReference type="ARBA" id="ARBA00023286"/>
    </source>
</evidence>
<feature type="compositionally biased region" description="Polar residues" evidence="14">
    <location>
        <begin position="214"/>
        <end position="225"/>
    </location>
</feature>
<protein>
    <submittedName>
        <fullName evidence="16">P2X purinoceptor 2</fullName>
    </submittedName>
</protein>
<comment type="similarity">
    <text evidence="2">Belongs to the P2X receptor family.</text>
</comment>
<dbReference type="PRINTS" id="PR01307">
    <property type="entry name" value="P2XRECEPTOR"/>
</dbReference>
<name>A0A444UZ47_ACIRT</name>
<comment type="subcellular location">
    <subcellularLocation>
        <location evidence="1">Cell membrane</location>
        <topology evidence="1">Multi-pass membrane protein</topology>
    </subcellularLocation>
</comment>
<comment type="catalytic activity">
    <reaction evidence="13">
        <text>Ca(2+)(in) = Ca(2+)(out)</text>
        <dbReference type="Rhea" id="RHEA:29671"/>
        <dbReference type="ChEBI" id="CHEBI:29108"/>
    </reaction>
</comment>
<feature type="region of interest" description="Disordered" evidence="14">
    <location>
        <begin position="214"/>
        <end position="236"/>
    </location>
</feature>
<evidence type="ECO:0000256" key="14">
    <source>
        <dbReference type="SAM" id="MobiDB-lite"/>
    </source>
</evidence>
<dbReference type="Proteomes" id="UP000289886">
    <property type="component" value="Unassembled WGS sequence"/>
</dbReference>
<keyword evidence="9" id="KW-1015">Disulfide bond</keyword>
<keyword evidence="11" id="KW-1071">Ligand-gated ion channel</keyword>
<dbReference type="InterPro" id="IPR027309">
    <property type="entry name" value="P2X_extracellular_dom_sf"/>
</dbReference>
<evidence type="ECO:0000256" key="9">
    <source>
        <dbReference type="ARBA" id="ARBA00023157"/>
    </source>
</evidence>
<dbReference type="GO" id="GO:0043235">
    <property type="term" value="C:receptor complex"/>
    <property type="evidence" value="ECO:0007669"/>
    <property type="project" value="TreeGrafter"/>
</dbReference>
<dbReference type="InterPro" id="IPR001429">
    <property type="entry name" value="P2X_purnocptor"/>
</dbReference>
<keyword evidence="6 15" id="KW-1133">Transmembrane helix</keyword>
<evidence type="ECO:0000256" key="5">
    <source>
        <dbReference type="ARBA" id="ARBA00022692"/>
    </source>
</evidence>
<evidence type="ECO:0000256" key="6">
    <source>
        <dbReference type="ARBA" id="ARBA00022989"/>
    </source>
</evidence>
<feature type="transmembrane region" description="Helical" evidence="15">
    <location>
        <begin position="170"/>
        <end position="192"/>
    </location>
</feature>
<keyword evidence="17" id="KW-1185">Reference proteome</keyword>
<dbReference type="AlphaFoldDB" id="A0A444UZ47"/>
<evidence type="ECO:0000256" key="2">
    <source>
        <dbReference type="ARBA" id="ARBA00009848"/>
    </source>
</evidence>
<reference evidence="16 17" key="1">
    <citation type="submission" date="2019-01" db="EMBL/GenBank/DDBJ databases">
        <title>Draft Genome and Complete Hox-Cluster Characterization of the Sterlet Sturgeon (Acipenser ruthenus).</title>
        <authorList>
            <person name="Wei Q."/>
        </authorList>
    </citation>
    <scope>NUCLEOTIDE SEQUENCE [LARGE SCALE GENOMIC DNA]</scope>
    <source>
        <strain evidence="16">WHYD16114868_AA</strain>
        <tissue evidence="16">Blood</tissue>
    </source>
</reference>
<dbReference type="EMBL" id="SCEB01004561">
    <property type="protein sequence ID" value="RXM93466.1"/>
    <property type="molecule type" value="Genomic_DNA"/>
</dbReference>
<gene>
    <name evidence="16" type="ORF">EOD39_19041</name>
</gene>
<dbReference type="Pfam" id="PF00864">
    <property type="entry name" value="P2X_receptor"/>
    <property type="match status" value="1"/>
</dbReference>
<keyword evidence="7" id="KW-0406">Ion transport</keyword>
<comment type="caution">
    <text evidence="16">The sequence shown here is derived from an EMBL/GenBank/DDBJ whole genome shotgun (WGS) entry which is preliminary data.</text>
</comment>
<evidence type="ECO:0000256" key="3">
    <source>
        <dbReference type="ARBA" id="ARBA00022448"/>
    </source>
</evidence>
<dbReference type="GO" id="GO:0004931">
    <property type="term" value="F:extracellularly ATP-gated monoatomic cation channel activity"/>
    <property type="evidence" value="ECO:0007669"/>
    <property type="project" value="InterPro"/>
</dbReference>
<keyword evidence="5 15" id="KW-0812">Transmembrane</keyword>
<dbReference type="Gene3D" id="2.60.490.10">
    <property type="entry name" value="atp-gated p2x4 ion channel domain"/>
    <property type="match status" value="1"/>
</dbReference>
<keyword evidence="12" id="KW-0407">Ion channel</keyword>
<dbReference type="GO" id="GO:0001614">
    <property type="term" value="F:purinergic nucleotide receptor activity"/>
    <property type="evidence" value="ECO:0007669"/>
    <property type="project" value="InterPro"/>
</dbReference>
<evidence type="ECO:0000256" key="15">
    <source>
        <dbReference type="SAM" id="Phobius"/>
    </source>
</evidence>
<keyword evidence="8 15" id="KW-0472">Membrane</keyword>
<keyword evidence="4" id="KW-1003">Cell membrane</keyword>
<dbReference type="PANTHER" id="PTHR10125:SF4">
    <property type="entry name" value="P2X PURINOCEPTOR 2"/>
    <property type="match status" value="1"/>
</dbReference>
<dbReference type="InterPro" id="IPR053792">
    <property type="entry name" value="P2X_RECEPTOR_CS"/>
</dbReference>
<dbReference type="GO" id="GO:0070588">
    <property type="term" value="P:calcium ion transmembrane transport"/>
    <property type="evidence" value="ECO:0007669"/>
    <property type="project" value="TreeGrafter"/>
</dbReference>
<organism evidence="16 17">
    <name type="scientific">Acipenser ruthenus</name>
    <name type="common">Sterlet sturgeon</name>
    <dbReference type="NCBI Taxonomy" id="7906"/>
    <lineage>
        <taxon>Eukaryota</taxon>
        <taxon>Metazoa</taxon>
        <taxon>Chordata</taxon>
        <taxon>Craniata</taxon>
        <taxon>Vertebrata</taxon>
        <taxon>Euteleostomi</taxon>
        <taxon>Actinopterygii</taxon>
        <taxon>Chondrostei</taxon>
        <taxon>Acipenseriformes</taxon>
        <taxon>Acipenseridae</taxon>
        <taxon>Acipenser</taxon>
    </lineage>
</organism>
<dbReference type="InterPro" id="IPR059116">
    <property type="entry name" value="P2X_receptor"/>
</dbReference>
<dbReference type="GO" id="GO:0033198">
    <property type="term" value="P:response to ATP"/>
    <property type="evidence" value="ECO:0007669"/>
    <property type="project" value="InterPro"/>
</dbReference>
<proteinExistence type="inferred from homology"/>
<evidence type="ECO:0000256" key="8">
    <source>
        <dbReference type="ARBA" id="ARBA00023136"/>
    </source>
</evidence>